<proteinExistence type="predicted"/>
<sequence length="151" mass="17512">MNRSKELQEALEASYATLKQVDIAMAALKKASRWGWIDLWKGKRLSSYLKRRKIRQANRAIEAMERSVTRLQSELADVALVIPGAVSDRLRDNFWDIWVDNTFIDLSVQSKIKRGQQELKVFRKRNLGANRTIERRTKTTLNANKHCELLG</sequence>
<dbReference type="OrthoDB" id="3540923at2"/>
<organism evidence="1 2">
    <name type="scientific">Dolosicoccus paucivorans</name>
    <dbReference type="NCBI Taxonomy" id="84521"/>
    <lineage>
        <taxon>Bacteria</taxon>
        <taxon>Bacillati</taxon>
        <taxon>Bacillota</taxon>
        <taxon>Bacilli</taxon>
        <taxon>Lactobacillales</taxon>
        <taxon>Aerococcaceae</taxon>
        <taxon>Dolosicoccus</taxon>
    </lineage>
</organism>
<protein>
    <submittedName>
        <fullName evidence="1">Uncharacterized protein</fullName>
    </submittedName>
</protein>
<evidence type="ECO:0000313" key="2">
    <source>
        <dbReference type="Proteomes" id="UP000235682"/>
    </source>
</evidence>
<reference evidence="1 2" key="1">
    <citation type="submission" date="2017-09" db="EMBL/GenBank/DDBJ databases">
        <title>Bacterial strain isolated from the female urinary microbiota.</title>
        <authorList>
            <person name="Thomas-White K."/>
            <person name="Kumar N."/>
            <person name="Forster S."/>
            <person name="Putonti C."/>
            <person name="Lawley T."/>
            <person name="Wolfe A.J."/>
        </authorList>
    </citation>
    <scope>NUCLEOTIDE SEQUENCE [LARGE SCALE GENOMIC DNA]</scope>
    <source>
        <strain evidence="1 2">UMB0852</strain>
    </source>
</reference>
<accession>A0A2N6SL64</accession>
<dbReference type="Proteomes" id="UP000235682">
    <property type="component" value="Unassembled WGS sequence"/>
</dbReference>
<keyword evidence="2" id="KW-1185">Reference proteome</keyword>
<dbReference type="STRING" id="84521.SAMN04487994_10121"/>
<dbReference type="AlphaFoldDB" id="A0A2N6SL64"/>
<dbReference type="RefSeq" id="WP_102228104.1">
    <property type="nucleotide sequence ID" value="NZ_PNFY01000045.1"/>
</dbReference>
<dbReference type="EMBL" id="PNHE01000047">
    <property type="protein sequence ID" value="PMC57776.1"/>
    <property type="molecule type" value="Genomic_DNA"/>
</dbReference>
<evidence type="ECO:0000313" key="1">
    <source>
        <dbReference type="EMBL" id="PMC57776.1"/>
    </source>
</evidence>
<name>A0A2N6SL64_9LACT</name>
<comment type="caution">
    <text evidence="1">The sequence shown here is derived from an EMBL/GenBank/DDBJ whole genome shotgun (WGS) entry which is preliminary data.</text>
</comment>
<gene>
    <name evidence="1" type="ORF">CJ205_07835</name>
</gene>